<sequence length="83" mass="9214">MNQSQTYDLCCRYHGKRVRITDNQGRTHVGQITKVDRDMVWIRPNNNFGGYGLGWGWGFGPGFGYGIALGAITGIALAGAFFW</sequence>
<proteinExistence type="predicted"/>
<accession>A0ABR8RCR5</accession>
<evidence type="ECO:0000256" key="1">
    <source>
        <dbReference type="SAM" id="Phobius"/>
    </source>
</evidence>
<evidence type="ECO:0000313" key="2">
    <source>
        <dbReference type="EMBL" id="MBD7945594.1"/>
    </source>
</evidence>
<keyword evidence="1" id="KW-1133">Transmembrane helix</keyword>
<dbReference type="EMBL" id="JACSQO010000009">
    <property type="protein sequence ID" value="MBD7945594.1"/>
    <property type="molecule type" value="Genomic_DNA"/>
</dbReference>
<evidence type="ECO:0000313" key="3">
    <source>
        <dbReference type="Proteomes" id="UP000640786"/>
    </source>
</evidence>
<dbReference type="Proteomes" id="UP000640786">
    <property type="component" value="Unassembled WGS sequence"/>
</dbReference>
<keyword evidence="1" id="KW-0812">Transmembrane</keyword>
<feature type="transmembrane region" description="Helical" evidence="1">
    <location>
        <begin position="63"/>
        <end position="82"/>
    </location>
</feature>
<gene>
    <name evidence="2" type="ORF">H9650_15895</name>
</gene>
<protein>
    <submittedName>
        <fullName evidence="2">Uncharacterized protein</fullName>
    </submittedName>
</protein>
<organism evidence="2 3">
    <name type="scientific">Psychrobacillus faecigallinarum</name>
    <dbReference type="NCBI Taxonomy" id="2762235"/>
    <lineage>
        <taxon>Bacteria</taxon>
        <taxon>Bacillati</taxon>
        <taxon>Bacillota</taxon>
        <taxon>Bacilli</taxon>
        <taxon>Bacillales</taxon>
        <taxon>Bacillaceae</taxon>
        <taxon>Psychrobacillus</taxon>
    </lineage>
</organism>
<comment type="caution">
    <text evidence="2">The sequence shown here is derived from an EMBL/GenBank/DDBJ whole genome shotgun (WGS) entry which is preliminary data.</text>
</comment>
<dbReference type="RefSeq" id="WP_144539087.1">
    <property type="nucleotide sequence ID" value="NZ_JACSQO010000009.1"/>
</dbReference>
<name>A0ABR8RCR5_9BACI</name>
<reference evidence="2 3" key="1">
    <citation type="submission" date="2020-08" db="EMBL/GenBank/DDBJ databases">
        <title>A Genomic Blueprint of the Chicken Gut Microbiome.</title>
        <authorList>
            <person name="Gilroy R."/>
            <person name="Ravi A."/>
            <person name="Getino M."/>
            <person name="Pursley I."/>
            <person name="Horton D.L."/>
            <person name="Alikhan N.-F."/>
            <person name="Baker D."/>
            <person name="Gharbi K."/>
            <person name="Hall N."/>
            <person name="Watson M."/>
            <person name="Adriaenssens E.M."/>
            <person name="Foster-Nyarko E."/>
            <person name="Jarju S."/>
            <person name="Secka A."/>
            <person name="Antonio M."/>
            <person name="Oren A."/>
            <person name="Chaudhuri R."/>
            <person name="La Ragione R.M."/>
            <person name="Hildebrand F."/>
            <person name="Pallen M.J."/>
        </authorList>
    </citation>
    <scope>NUCLEOTIDE SEQUENCE [LARGE SCALE GENOMIC DNA]</scope>
    <source>
        <strain evidence="2 3">Sa2BUA9</strain>
    </source>
</reference>
<keyword evidence="3" id="KW-1185">Reference proteome</keyword>
<keyword evidence="1" id="KW-0472">Membrane</keyword>